<accession>A0ACB8YK31</accession>
<gene>
    <name evidence="1" type="ORF">L6452_35095</name>
</gene>
<organism evidence="1 2">
    <name type="scientific">Arctium lappa</name>
    <name type="common">Greater burdock</name>
    <name type="synonym">Lappa major</name>
    <dbReference type="NCBI Taxonomy" id="4217"/>
    <lineage>
        <taxon>Eukaryota</taxon>
        <taxon>Viridiplantae</taxon>
        <taxon>Streptophyta</taxon>
        <taxon>Embryophyta</taxon>
        <taxon>Tracheophyta</taxon>
        <taxon>Spermatophyta</taxon>
        <taxon>Magnoliopsida</taxon>
        <taxon>eudicotyledons</taxon>
        <taxon>Gunneridae</taxon>
        <taxon>Pentapetalae</taxon>
        <taxon>asterids</taxon>
        <taxon>campanulids</taxon>
        <taxon>Asterales</taxon>
        <taxon>Asteraceae</taxon>
        <taxon>Carduoideae</taxon>
        <taxon>Cardueae</taxon>
        <taxon>Arctiinae</taxon>
        <taxon>Arctium</taxon>
    </lineage>
</organism>
<sequence>MDAVKKALQSISQQLLDHPPRDDDSFSVNPSVPSHSFGNSLSRPNAYPAFPHGRPLVAPPANGVGVAFGRMGLSQEMLTFFLICPDEKVGGWPSGVWLQINGNSDVVHEALLQITMSSMAKSLHMVGFIHMMITLHLCMISIDQAFPAICLKDYQLSHHRVLSGNHHQAIITSTTVEVIVLRSVVSAIYGEDGGCLKQIREISDAKITITETKGGGKETLIIISGTPEQTHVAQSLIQTFVISETETC</sequence>
<reference evidence="1 2" key="2">
    <citation type="journal article" date="2022" name="Mol. Ecol. Resour.">
        <title>The genomes of chicory, endive, great burdock and yacon provide insights into Asteraceae paleo-polyploidization history and plant inulin production.</title>
        <authorList>
            <person name="Fan W."/>
            <person name="Wang S."/>
            <person name="Wang H."/>
            <person name="Wang A."/>
            <person name="Jiang F."/>
            <person name="Liu H."/>
            <person name="Zhao H."/>
            <person name="Xu D."/>
            <person name="Zhang Y."/>
        </authorList>
    </citation>
    <scope>NUCLEOTIDE SEQUENCE [LARGE SCALE GENOMIC DNA]</scope>
    <source>
        <strain evidence="2">cv. Niubang</strain>
    </source>
</reference>
<dbReference type="Proteomes" id="UP001055879">
    <property type="component" value="Linkage Group LG12"/>
</dbReference>
<evidence type="ECO:0000313" key="2">
    <source>
        <dbReference type="Proteomes" id="UP001055879"/>
    </source>
</evidence>
<reference evidence="2" key="1">
    <citation type="journal article" date="2022" name="Mol. Ecol. Resour.">
        <title>The genomes of chicory, endive, great burdock and yacon provide insights into Asteraceae palaeo-polyploidization history and plant inulin production.</title>
        <authorList>
            <person name="Fan W."/>
            <person name="Wang S."/>
            <person name="Wang H."/>
            <person name="Wang A."/>
            <person name="Jiang F."/>
            <person name="Liu H."/>
            <person name="Zhao H."/>
            <person name="Xu D."/>
            <person name="Zhang Y."/>
        </authorList>
    </citation>
    <scope>NUCLEOTIDE SEQUENCE [LARGE SCALE GENOMIC DNA]</scope>
    <source>
        <strain evidence="2">cv. Niubang</strain>
    </source>
</reference>
<protein>
    <submittedName>
        <fullName evidence="1">Uncharacterized protein</fullName>
    </submittedName>
</protein>
<proteinExistence type="predicted"/>
<evidence type="ECO:0000313" key="1">
    <source>
        <dbReference type="EMBL" id="KAI3685835.1"/>
    </source>
</evidence>
<keyword evidence="2" id="KW-1185">Reference proteome</keyword>
<comment type="caution">
    <text evidence="1">The sequence shown here is derived from an EMBL/GenBank/DDBJ whole genome shotgun (WGS) entry which is preliminary data.</text>
</comment>
<dbReference type="EMBL" id="CM042058">
    <property type="protein sequence ID" value="KAI3685835.1"/>
    <property type="molecule type" value="Genomic_DNA"/>
</dbReference>
<name>A0ACB8YK31_ARCLA</name>